<dbReference type="GO" id="GO:0009765">
    <property type="term" value="P:photosynthesis, light harvesting"/>
    <property type="evidence" value="ECO:0007669"/>
    <property type="project" value="InterPro"/>
</dbReference>
<comment type="subcellular location">
    <subcellularLocation>
        <location evidence="2">Plastid</location>
        <location evidence="2">Chloroplast</location>
    </subcellularLocation>
</comment>
<keyword evidence="4" id="KW-0150">Chloroplast</keyword>
<organism evidence="9">
    <name type="scientific">Cyclophora tenuis</name>
    <name type="common">Marine diatom</name>
    <dbReference type="NCBI Taxonomy" id="216820"/>
    <lineage>
        <taxon>Eukaryota</taxon>
        <taxon>Sar</taxon>
        <taxon>Stramenopiles</taxon>
        <taxon>Ochrophyta</taxon>
        <taxon>Bacillariophyta</taxon>
        <taxon>Fragilariophyceae</taxon>
        <taxon>Fragilariophycidae</taxon>
        <taxon>Cyclophorales</taxon>
        <taxon>Cyclophoraceae</taxon>
        <taxon>Cyclophora</taxon>
    </lineage>
</organism>
<dbReference type="GO" id="GO:0016020">
    <property type="term" value="C:membrane"/>
    <property type="evidence" value="ECO:0007669"/>
    <property type="project" value="InterPro"/>
</dbReference>
<gene>
    <name evidence="9" type="ORF">CTEN0397_LOCUS6006</name>
</gene>
<dbReference type="SUPFAM" id="SSF103511">
    <property type="entry name" value="Chlorophyll a-b binding protein"/>
    <property type="match status" value="1"/>
</dbReference>
<feature type="binding site" evidence="8">
    <location>
        <position position="83"/>
    </location>
    <ligand>
        <name>chlorophyll a</name>
        <dbReference type="ChEBI" id="CHEBI:58416"/>
        <label>1</label>
    </ligand>
</feature>
<dbReference type="PANTHER" id="PTHR21649">
    <property type="entry name" value="CHLOROPHYLL A/B BINDING PROTEIN"/>
    <property type="match status" value="1"/>
</dbReference>
<feature type="binding site" evidence="8">
    <location>
        <position position="81"/>
    </location>
    <ligand>
        <name>chlorophyll a</name>
        <dbReference type="ChEBI" id="CHEBI:58416"/>
        <label>1</label>
    </ligand>
</feature>
<evidence type="ECO:0000256" key="2">
    <source>
        <dbReference type="ARBA" id="ARBA00004229"/>
    </source>
</evidence>
<dbReference type="GO" id="GO:0009507">
    <property type="term" value="C:chloroplast"/>
    <property type="evidence" value="ECO:0007669"/>
    <property type="project" value="UniProtKB-SubCell"/>
</dbReference>
<feature type="binding site" evidence="8">
    <location>
        <position position="208"/>
    </location>
    <ligand>
        <name>chlorophyll a</name>
        <dbReference type="ChEBI" id="CHEBI:58416"/>
        <label>1</label>
    </ligand>
</feature>
<keyword evidence="6" id="KW-0934">Plastid</keyword>
<evidence type="ECO:0000256" key="8">
    <source>
        <dbReference type="PIRSR" id="PIRSR601344-1"/>
    </source>
</evidence>
<dbReference type="EMBL" id="HBFW01009282">
    <property type="protein sequence ID" value="CAD8934973.1"/>
    <property type="molecule type" value="Transcribed_RNA"/>
</dbReference>
<evidence type="ECO:0000256" key="7">
    <source>
        <dbReference type="ARBA" id="ARBA00023243"/>
    </source>
</evidence>
<feature type="binding site" evidence="8">
    <location>
        <position position="205"/>
    </location>
    <ligand>
        <name>chlorophyll a</name>
        <dbReference type="ChEBI" id="CHEBI:58416"/>
        <label>1</label>
    </ligand>
</feature>
<dbReference type="Pfam" id="PF00504">
    <property type="entry name" value="Chloroa_b-bind"/>
    <property type="match status" value="1"/>
</dbReference>
<proteinExistence type="inferred from homology"/>
<evidence type="ECO:0000256" key="1">
    <source>
        <dbReference type="ARBA" id="ARBA00004022"/>
    </source>
</evidence>
<dbReference type="InterPro" id="IPR001344">
    <property type="entry name" value="Chloro_AB-bd_pln"/>
</dbReference>
<accession>A0A7S1D2A2</accession>
<evidence type="ECO:0000256" key="6">
    <source>
        <dbReference type="ARBA" id="ARBA00022640"/>
    </source>
</evidence>
<comment type="similarity">
    <text evidence="3">Belongs to the fucoxanthin chlorophyll protein family.</text>
</comment>
<evidence type="ECO:0000256" key="5">
    <source>
        <dbReference type="ARBA" id="ARBA00022531"/>
    </source>
</evidence>
<comment type="function">
    <text evidence="1">The light-harvesting complex (LHC) functions as a light receptor, it captures and delivers excitation energy to photosystems with which it is closely associated. Energy is transferred from the carotenoid and chlorophyll C (or B) to chlorophyll A and the photosynthetic reaction centers where it is used to synthesize ATP and reducing power.</text>
</comment>
<sequence length="254" mass="27561">MKLGTVATVMMVGSSAAFTTPVSKPVSTSLAASSKADLEALGKELNPILGYFDPLKLADTDMWGQSEEFTIKFLRQSEIKHGRVAMAAFVGYCVQSNFHWPWAMTTDGDAFPSTDLTPPEQWDALPTAAKAQIILFVGFLEFYSELYPGEGTVSALPHYTKPDGIPGKFPTFDDVPHPVPFNLFDPFKFSKNRSEADKARGLVVETNNGRLAMLGIFGFLCAQKIPGSVPVLSGIVGPYDGEPMAPFASDFHIL</sequence>
<reference evidence="9" key="1">
    <citation type="submission" date="2021-01" db="EMBL/GenBank/DDBJ databases">
        <authorList>
            <person name="Corre E."/>
            <person name="Pelletier E."/>
            <person name="Niang G."/>
            <person name="Scheremetjew M."/>
            <person name="Finn R."/>
            <person name="Kale V."/>
            <person name="Holt S."/>
            <person name="Cochrane G."/>
            <person name="Meng A."/>
            <person name="Brown T."/>
            <person name="Cohen L."/>
        </authorList>
    </citation>
    <scope>NUCLEOTIDE SEQUENCE</scope>
    <source>
        <strain evidence="9">ECT3854</strain>
    </source>
</reference>
<dbReference type="InterPro" id="IPR022796">
    <property type="entry name" value="Chloroa_b-bind"/>
</dbReference>
<evidence type="ECO:0000256" key="4">
    <source>
        <dbReference type="ARBA" id="ARBA00022528"/>
    </source>
</evidence>
<keyword evidence="8" id="KW-0157">Chromophore</keyword>
<dbReference type="GO" id="GO:0016168">
    <property type="term" value="F:chlorophyll binding"/>
    <property type="evidence" value="ECO:0007669"/>
    <property type="project" value="UniProtKB-KW"/>
</dbReference>
<feature type="binding site" evidence="8">
    <location>
        <position position="210"/>
    </location>
    <ligand>
        <name>chlorophyll a</name>
        <dbReference type="ChEBI" id="CHEBI:58416"/>
        <label>1</label>
    </ligand>
</feature>
<evidence type="ECO:0000256" key="3">
    <source>
        <dbReference type="ARBA" id="ARBA00005933"/>
    </source>
</evidence>
<keyword evidence="7" id="KW-0437">Light-harvesting polypeptide</keyword>
<keyword evidence="8" id="KW-0148">Chlorophyll</keyword>
<evidence type="ECO:0000313" key="9">
    <source>
        <dbReference type="EMBL" id="CAD8934973.1"/>
    </source>
</evidence>
<name>A0A7S1D2A2_CYCTE</name>
<dbReference type="Gene3D" id="1.10.3460.10">
    <property type="entry name" value="Chlorophyll a/b binding protein domain"/>
    <property type="match status" value="1"/>
</dbReference>
<feature type="binding site" evidence="8">
    <location>
        <position position="78"/>
    </location>
    <ligand>
        <name>chlorophyll a</name>
        <dbReference type="ChEBI" id="CHEBI:58416"/>
        <label>1</label>
    </ligand>
</feature>
<dbReference type="GO" id="GO:0030076">
    <property type="term" value="C:light-harvesting complex"/>
    <property type="evidence" value="ECO:0007669"/>
    <property type="project" value="UniProtKB-KW"/>
</dbReference>
<protein>
    <submittedName>
        <fullName evidence="9">Uncharacterized protein</fullName>
    </submittedName>
</protein>
<dbReference type="AlphaFoldDB" id="A0A7S1D2A2"/>
<keyword evidence="5" id="KW-0602">Photosynthesis</keyword>